<reference evidence="4" key="1">
    <citation type="journal article" date="2017" name="Genome Biol.">
        <title>Comparative genomics reveals high biological diversity and specific adaptations in the industrially and medically important fungal genus Aspergillus.</title>
        <authorList>
            <person name="de Vries R.P."/>
            <person name="Riley R."/>
            <person name="Wiebenga A."/>
            <person name="Aguilar-Osorio G."/>
            <person name="Amillis S."/>
            <person name="Uchima C.A."/>
            <person name="Anderluh G."/>
            <person name="Asadollahi M."/>
            <person name="Askin M."/>
            <person name="Barry K."/>
            <person name="Battaglia E."/>
            <person name="Bayram O."/>
            <person name="Benocci T."/>
            <person name="Braus-Stromeyer S.A."/>
            <person name="Caldana C."/>
            <person name="Canovas D."/>
            <person name="Cerqueira G.C."/>
            <person name="Chen F."/>
            <person name="Chen W."/>
            <person name="Choi C."/>
            <person name="Clum A."/>
            <person name="Dos Santos R.A."/>
            <person name="Damasio A.R."/>
            <person name="Diallinas G."/>
            <person name="Emri T."/>
            <person name="Fekete E."/>
            <person name="Flipphi M."/>
            <person name="Freyberg S."/>
            <person name="Gallo A."/>
            <person name="Gournas C."/>
            <person name="Habgood R."/>
            <person name="Hainaut M."/>
            <person name="Harispe M.L."/>
            <person name="Henrissat B."/>
            <person name="Hilden K.S."/>
            <person name="Hope R."/>
            <person name="Hossain A."/>
            <person name="Karabika E."/>
            <person name="Karaffa L."/>
            <person name="Karanyi Z."/>
            <person name="Krasevec N."/>
            <person name="Kuo A."/>
            <person name="Kusch H."/>
            <person name="LaButti K."/>
            <person name="Lagendijk E.L."/>
            <person name="Lapidus A."/>
            <person name="Levasseur A."/>
            <person name="Lindquist E."/>
            <person name="Lipzen A."/>
            <person name="Logrieco A.F."/>
            <person name="MacCabe A."/>
            <person name="Maekelae M.R."/>
            <person name="Malavazi I."/>
            <person name="Melin P."/>
            <person name="Meyer V."/>
            <person name="Mielnichuk N."/>
            <person name="Miskei M."/>
            <person name="Molnar A.P."/>
            <person name="Mule G."/>
            <person name="Ngan C.Y."/>
            <person name="Orejas M."/>
            <person name="Orosz E."/>
            <person name="Ouedraogo J.P."/>
            <person name="Overkamp K.M."/>
            <person name="Park H.-S."/>
            <person name="Perrone G."/>
            <person name="Piumi F."/>
            <person name="Punt P.J."/>
            <person name="Ram A.F."/>
            <person name="Ramon A."/>
            <person name="Rauscher S."/>
            <person name="Record E."/>
            <person name="Riano-Pachon D.M."/>
            <person name="Robert V."/>
            <person name="Roehrig J."/>
            <person name="Ruller R."/>
            <person name="Salamov A."/>
            <person name="Salih N.S."/>
            <person name="Samson R.A."/>
            <person name="Sandor E."/>
            <person name="Sanguinetti M."/>
            <person name="Schuetze T."/>
            <person name="Sepcic K."/>
            <person name="Shelest E."/>
            <person name="Sherlock G."/>
            <person name="Sophianopoulou V."/>
            <person name="Squina F.M."/>
            <person name="Sun H."/>
            <person name="Susca A."/>
            <person name="Todd R.B."/>
            <person name="Tsang A."/>
            <person name="Unkles S.E."/>
            <person name="van de Wiele N."/>
            <person name="van Rossen-Uffink D."/>
            <person name="Oliveira J.V."/>
            <person name="Vesth T.C."/>
            <person name="Visser J."/>
            <person name="Yu J.-H."/>
            <person name="Zhou M."/>
            <person name="Andersen M.R."/>
            <person name="Archer D.B."/>
            <person name="Baker S.E."/>
            <person name="Benoit I."/>
            <person name="Brakhage A.A."/>
            <person name="Braus G.H."/>
            <person name="Fischer R."/>
            <person name="Frisvad J.C."/>
            <person name="Goldman G.H."/>
            <person name="Houbraken J."/>
            <person name="Oakley B."/>
            <person name="Pocsi I."/>
            <person name="Scazzocchio C."/>
            <person name="Seiboth B."/>
            <person name="vanKuyk P.A."/>
            <person name="Wortman J."/>
            <person name="Dyer P.S."/>
            <person name="Grigoriev I.V."/>
        </authorList>
    </citation>
    <scope>NUCLEOTIDE SEQUENCE [LARGE SCALE GENOMIC DNA]</scope>
    <source>
        <strain evidence="4">DTO 134E9</strain>
    </source>
</reference>
<feature type="chain" id="PRO_5013199857" description="Extracellular membrane protein CFEM domain-containing protein" evidence="2">
    <location>
        <begin position="19"/>
        <end position="157"/>
    </location>
</feature>
<dbReference type="Proteomes" id="UP000184383">
    <property type="component" value="Unassembled WGS sequence"/>
</dbReference>
<gene>
    <name evidence="3" type="ORF">ASPWEDRAFT_37431</name>
</gene>
<evidence type="ECO:0000256" key="1">
    <source>
        <dbReference type="SAM" id="MobiDB-lite"/>
    </source>
</evidence>
<dbReference type="AlphaFoldDB" id="A0A1L9RXP6"/>
<evidence type="ECO:0008006" key="5">
    <source>
        <dbReference type="Google" id="ProtNLM"/>
    </source>
</evidence>
<sequence length="157" mass="16837">MHLSTITTLPALATLTSATLNCSSYESGTLAGHTNQAAHWLVAKTPQECIPFCEQFPGIKNWWWDMWECDCFYEDPSVIYHIDGFYTGYCTEESSSSSSALPSISSSSVAASSSKPTWTTSASTSTSSVATKTPTPSGFNSTAPVHGKGKSLVKRGY</sequence>
<feature type="region of interest" description="Disordered" evidence="1">
    <location>
        <begin position="93"/>
        <end position="157"/>
    </location>
</feature>
<dbReference type="GeneID" id="63750523"/>
<protein>
    <recommendedName>
        <fullName evidence="5">Extracellular membrane protein CFEM domain-containing protein</fullName>
    </recommendedName>
</protein>
<keyword evidence="4" id="KW-1185">Reference proteome</keyword>
<organism evidence="3 4">
    <name type="scientific">Aspergillus wentii DTO 134E9</name>
    <dbReference type="NCBI Taxonomy" id="1073089"/>
    <lineage>
        <taxon>Eukaryota</taxon>
        <taxon>Fungi</taxon>
        <taxon>Dikarya</taxon>
        <taxon>Ascomycota</taxon>
        <taxon>Pezizomycotina</taxon>
        <taxon>Eurotiomycetes</taxon>
        <taxon>Eurotiomycetidae</taxon>
        <taxon>Eurotiales</taxon>
        <taxon>Aspergillaceae</taxon>
        <taxon>Aspergillus</taxon>
        <taxon>Aspergillus subgen. Cremei</taxon>
    </lineage>
</organism>
<evidence type="ECO:0000313" key="3">
    <source>
        <dbReference type="EMBL" id="OJJ39618.1"/>
    </source>
</evidence>
<name>A0A1L9RXP6_ASPWE</name>
<evidence type="ECO:0000256" key="2">
    <source>
        <dbReference type="SAM" id="SignalP"/>
    </source>
</evidence>
<feature type="compositionally biased region" description="Basic residues" evidence="1">
    <location>
        <begin position="147"/>
        <end position="157"/>
    </location>
</feature>
<dbReference type="VEuPathDB" id="FungiDB:ASPWEDRAFT_37431"/>
<proteinExistence type="predicted"/>
<keyword evidence="2" id="KW-0732">Signal</keyword>
<dbReference type="RefSeq" id="XP_040693294.1">
    <property type="nucleotide sequence ID" value="XM_040834675.1"/>
</dbReference>
<feature type="signal peptide" evidence="2">
    <location>
        <begin position="1"/>
        <end position="18"/>
    </location>
</feature>
<feature type="compositionally biased region" description="Low complexity" evidence="1">
    <location>
        <begin position="94"/>
        <end position="137"/>
    </location>
</feature>
<dbReference type="EMBL" id="KV878210">
    <property type="protein sequence ID" value="OJJ39618.1"/>
    <property type="molecule type" value="Genomic_DNA"/>
</dbReference>
<accession>A0A1L9RXP6</accession>
<evidence type="ECO:0000313" key="4">
    <source>
        <dbReference type="Proteomes" id="UP000184383"/>
    </source>
</evidence>